<keyword evidence="3" id="KW-1185">Reference proteome</keyword>
<dbReference type="RefSeq" id="WP_061970922.1">
    <property type="nucleotide sequence ID" value="NZ_FMAV01000001.1"/>
</dbReference>
<gene>
    <name evidence="2" type="ORF">AS030_09420</name>
</gene>
<evidence type="ECO:0000313" key="3">
    <source>
        <dbReference type="Proteomes" id="UP000054099"/>
    </source>
</evidence>
<keyword evidence="1" id="KW-0812">Transmembrane</keyword>
<dbReference type="OrthoDB" id="2989757at2"/>
<organism evidence="2 3">
    <name type="scientific">Fictibacillus enclensis</name>
    <dbReference type="NCBI Taxonomy" id="1017270"/>
    <lineage>
        <taxon>Bacteria</taxon>
        <taxon>Bacillati</taxon>
        <taxon>Bacillota</taxon>
        <taxon>Bacilli</taxon>
        <taxon>Bacillales</taxon>
        <taxon>Fictibacillaceae</taxon>
        <taxon>Fictibacillus</taxon>
    </lineage>
</organism>
<dbReference type="Pfam" id="PF11118">
    <property type="entry name" value="DUF2627"/>
    <property type="match status" value="1"/>
</dbReference>
<proteinExistence type="predicted"/>
<feature type="transmembrane region" description="Helical" evidence="1">
    <location>
        <begin position="36"/>
        <end position="63"/>
    </location>
</feature>
<name>A0A0V8JG78_9BACL</name>
<dbReference type="Proteomes" id="UP000054099">
    <property type="component" value="Unassembled WGS sequence"/>
</dbReference>
<evidence type="ECO:0000313" key="2">
    <source>
        <dbReference type="EMBL" id="KSU85696.1"/>
    </source>
</evidence>
<dbReference type="AlphaFoldDB" id="A0A0V8JG78"/>
<dbReference type="InterPro" id="IPR020138">
    <property type="entry name" value="Uncharacterised_YqzF"/>
</dbReference>
<dbReference type="EMBL" id="LNQN01000001">
    <property type="protein sequence ID" value="KSU85696.1"/>
    <property type="molecule type" value="Genomic_DNA"/>
</dbReference>
<keyword evidence="1" id="KW-0472">Membrane</keyword>
<reference evidence="2 3" key="1">
    <citation type="journal article" date="2014" name="Antonie Van Leeuwenhoek">
        <title>Fictibacillus enclensis sp. nov., isolated from marine sediment.</title>
        <authorList>
            <person name="Dastager S.G."/>
            <person name="Mawlankar R."/>
            <person name="Srinivasan K."/>
            <person name="Tang S.K."/>
            <person name="Lee J.C."/>
            <person name="Ramana V.V."/>
            <person name="Shouche Y.S."/>
        </authorList>
    </citation>
    <scope>NUCLEOTIDE SEQUENCE [LARGE SCALE GENOMIC DNA]</scope>
    <source>
        <strain evidence="2 3">NIO-1003</strain>
    </source>
</reference>
<accession>A0A0V8JG78</accession>
<evidence type="ECO:0000256" key="1">
    <source>
        <dbReference type="SAM" id="Phobius"/>
    </source>
</evidence>
<comment type="caution">
    <text evidence="2">The sequence shown here is derived from an EMBL/GenBank/DDBJ whole genome shotgun (WGS) entry which is preliminary data.</text>
</comment>
<feature type="transmembrane region" description="Helical" evidence="1">
    <location>
        <begin position="5"/>
        <end position="24"/>
    </location>
</feature>
<evidence type="ECO:0008006" key="4">
    <source>
        <dbReference type="Google" id="ProtNLM"/>
    </source>
</evidence>
<keyword evidence="1" id="KW-1133">Transmembrane helix</keyword>
<sequence length="78" mass="9035">MQRYIALMIMVIPVVAGVIGVKLMRDVLFGILHHGFFALWFQFLAGLVLFAAGLSFVGGFIFYRDRKRNKVQNRFQRK</sequence>
<protein>
    <recommendedName>
        <fullName evidence="4">DUF2627 domain-containing protein</fullName>
    </recommendedName>
</protein>